<dbReference type="InterPro" id="IPR001867">
    <property type="entry name" value="OmpR/PhoB-type_DNA-bd"/>
</dbReference>
<name>A0A6I2R9Z9_FLAPL</name>
<dbReference type="InterPro" id="IPR036388">
    <property type="entry name" value="WH-like_DNA-bd_sf"/>
</dbReference>
<evidence type="ECO:0000313" key="4">
    <source>
        <dbReference type="EMBL" id="MSB47601.1"/>
    </source>
</evidence>
<dbReference type="InterPro" id="IPR039420">
    <property type="entry name" value="WalR-like"/>
</dbReference>
<dbReference type="GO" id="GO:0005829">
    <property type="term" value="C:cytosol"/>
    <property type="evidence" value="ECO:0007669"/>
    <property type="project" value="TreeGrafter"/>
</dbReference>
<proteinExistence type="predicted"/>
<dbReference type="GO" id="GO:0032993">
    <property type="term" value="C:protein-DNA complex"/>
    <property type="evidence" value="ECO:0007669"/>
    <property type="project" value="TreeGrafter"/>
</dbReference>
<gene>
    <name evidence="4" type="ORF">GKE90_02650</name>
</gene>
<dbReference type="RefSeq" id="WP_105205760.1">
    <property type="nucleotide sequence ID" value="NZ_WKPO01000002.1"/>
</dbReference>
<evidence type="ECO:0000259" key="3">
    <source>
        <dbReference type="PROSITE" id="PS51755"/>
    </source>
</evidence>
<dbReference type="GO" id="GO:0000156">
    <property type="term" value="F:phosphorelay response regulator activity"/>
    <property type="evidence" value="ECO:0007669"/>
    <property type="project" value="TreeGrafter"/>
</dbReference>
<organism evidence="4 5">
    <name type="scientific">Flavonifractor plautii</name>
    <name type="common">Fusobacterium plautii</name>
    <dbReference type="NCBI Taxonomy" id="292800"/>
    <lineage>
        <taxon>Bacteria</taxon>
        <taxon>Bacillati</taxon>
        <taxon>Bacillota</taxon>
        <taxon>Clostridia</taxon>
        <taxon>Eubacteriales</taxon>
        <taxon>Oscillospiraceae</taxon>
        <taxon>Flavonifractor</taxon>
    </lineage>
</organism>
<sequence>MDALRDKSVQVVEATSSMLSFGDVEIYPASRRVLKAGREIRLNHSEYSILYCMAKSPGRIYTREQLYAAVWGEEYQYGMTTVDNTIWRLRKKLESDPRHPIFIKTVFRFGYKLDA</sequence>
<evidence type="ECO:0000313" key="5">
    <source>
        <dbReference type="Proteomes" id="UP000429811"/>
    </source>
</evidence>
<dbReference type="SMART" id="SM00862">
    <property type="entry name" value="Trans_reg_C"/>
    <property type="match status" value="1"/>
</dbReference>
<keyword evidence="1 2" id="KW-0238">DNA-binding</keyword>
<evidence type="ECO:0000256" key="1">
    <source>
        <dbReference type="ARBA" id="ARBA00023125"/>
    </source>
</evidence>
<dbReference type="GO" id="GO:0006355">
    <property type="term" value="P:regulation of DNA-templated transcription"/>
    <property type="evidence" value="ECO:0007669"/>
    <property type="project" value="InterPro"/>
</dbReference>
<accession>A0A6I2R9Z9</accession>
<evidence type="ECO:0000256" key="2">
    <source>
        <dbReference type="PROSITE-ProRule" id="PRU01091"/>
    </source>
</evidence>
<dbReference type="Gene3D" id="1.10.10.10">
    <property type="entry name" value="Winged helix-like DNA-binding domain superfamily/Winged helix DNA-binding domain"/>
    <property type="match status" value="1"/>
</dbReference>
<reference evidence="4 5" key="1">
    <citation type="journal article" date="2019" name="Nat. Med.">
        <title>A library of human gut bacterial isolates paired with longitudinal multiomics data enables mechanistic microbiome research.</title>
        <authorList>
            <person name="Poyet M."/>
            <person name="Groussin M."/>
            <person name="Gibbons S.M."/>
            <person name="Avila-Pacheco J."/>
            <person name="Jiang X."/>
            <person name="Kearney S.M."/>
            <person name="Perrotta A.R."/>
            <person name="Berdy B."/>
            <person name="Zhao S."/>
            <person name="Lieberman T.D."/>
            <person name="Swanson P.K."/>
            <person name="Smith M."/>
            <person name="Roesemann S."/>
            <person name="Alexander J.E."/>
            <person name="Rich S.A."/>
            <person name="Livny J."/>
            <person name="Vlamakis H."/>
            <person name="Clish C."/>
            <person name="Bullock K."/>
            <person name="Deik A."/>
            <person name="Scott J."/>
            <person name="Pierce K.A."/>
            <person name="Xavier R.J."/>
            <person name="Alm E.J."/>
        </authorList>
    </citation>
    <scope>NUCLEOTIDE SEQUENCE [LARGE SCALE GENOMIC DNA]</scope>
    <source>
        <strain evidence="4 5">BIOML-A5</strain>
    </source>
</reference>
<dbReference type="AlphaFoldDB" id="A0A6I2R9Z9"/>
<feature type="DNA-binding region" description="OmpR/PhoB-type" evidence="2">
    <location>
        <begin position="16"/>
        <end position="115"/>
    </location>
</feature>
<feature type="domain" description="OmpR/PhoB-type" evidence="3">
    <location>
        <begin position="16"/>
        <end position="115"/>
    </location>
</feature>
<comment type="caution">
    <text evidence="4">The sequence shown here is derived from an EMBL/GenBank/DDBJ whole genome shotgun (WGS) entry which is preliminary data.</text>
</comment>
<dbReference type="SUPFAM" id="SSF46894">
    <property type="entry name" value="C-terminal effector domain of the bipartite response regulators"/>
    <property type="match status" value="1"/>
</dbReference>
<dbReference type="PROSITE" id="PS51755">
    <property type="entry name" value="OMPR_PHOB"/>
    <property type="match status" value="1"/>
</dbReference>
<dbReference type="GO" id="GO:0000976">
    <property type="term" value="F:transcription cis-regulatory region binding"/>
    <property type="evidence" value="ECO:0007669"/>
    <property type="project" value="TreeGrafter"/>
</dbReference>
<dbReference type="InterPro" id="IPR016032">
    <property type="entry name" value="Sig_transdc_resp-reg_C-effctor"/>
</dbReference>
<protein>
    <submittedName>
        <fullName evidence="4">DNA-binding response regulator</fullName>
    </submittedName>
</protein>
<dbReference type="CDD" id="cd00383">
    <property type="entry name" value="trans_reg_C"/>
    <property type="match status" value="1"/>
</dbReference>
<dbReference type="PANTHER" id="PTHR48111">
    <property type="entry name" value="REGULATOR OF RPOS"/>
    <property type="match status" value="1"/>
</dbReference>
<dbReference type="EMBL" id="WKPO01000002">
    <property type="protein sequence ID" value="MSB47601.1"/>
    <property type="molecule type" value="Genomic_DNA"/>
</dbReference>
<dbReference type="Proteomes" id="UP000429811">
    <property type="component" value="Unassembled WGS sequence"/>
</dbReference>
<dbReference type="PANTHER" id="PTHR48111:SF68">
    <property type="entry name" value="OMPR SUBFAMILY"/>
    <property type="match status" value="1"/>
</dbReference>
<dbReference type="Pfam" id="PF00486">
    <property type="entry name" value="Trans_reg_C"/>
    <property type="match status" value="1"/>
</dbReference>